<organism evidence="2 3">
    <name type="scientific">Sporomusa ovata</name>
    <dbReference type="NCBI Taxonomy" id="2378"/>
    <lineage>
        <taxon>Bacteria</taxon>
        <taxon>Bacillati</taxon>
        <taxon>Bacillota</taxon>
        <taxon>Negativicutes</taxon>
        <taxon>Selenomonadales</taxon>
        <taxon>Sporomusaceae</taxon>
        <taxon>Sporomusa</taxon>
    </lineage>
</organism>
<evidence type="ECO:0000256" key="1">
    <source>
        <dbReference type="SAM" id="SignalP"/>
    </source>
</evidence>
<evidence type="ECO:0000313" key="2">
    <source>
        <dbReference type="EMBL" id="CQR70594.1"/>
    </source>
</evidence>
<reference evidence="3" key="1">
    <citation type="submission" date="2015-03" db="EMBL/GenBank/DDBJ databases">
        <authorList>
            <person name="Nijsse Bart"/>
        </authorList>
    </citation>
    <scope>NUCLEOTIDE SEQUENCE [LARGE SCALE GENOMIC DNA]</scope>
</reference>
<evidence type="ECO:0000313" key="3">
    <source>
        <dbReference type="Proteomes" id="UP000049855"/>
    </source>
</evidence>
<dbReference type="PROSITE" id="PS51257">
    <property type="entry name" value="PROKAR_LIPOPROTEIN"/>
    <property type="match status" value="1"/>
</dbReference>
<dbReference type="Proteomes" id="UP000049855">
    <property type="component" value="Unassembled WGS sequence"/>
</dbReference>
<dbReference type="AlphaFoldDB" id="A0A0U1KV79"/>
<dbReference type="EMBL" id="CTRP01000003">
    <property type="protein sequence ID" value="CQR70594.1"/>
    <property type="molecule type" value="Genomic_DNA"/>
</dbReference>
<accession>A0A0U1KV79</accession>
<feature type="chain" id="PRO_5038660928" evidence="1">
    <location>
        <begin position="26"/>
        <end position="318"/>
    </location>
</feature>
<protein>
    <submittedName>
        <fullName evidence="2">Outer membrane chaperone Skp (OmpH)</fullName>
    </submittedName>
</protein>
<name>A0A0U1KV79_9FIRM</name>
<feature type="signal peptide" evidence="1">
    <location>
        <begin position="1"/>
        <end position="25"/>
    </location>
</feature>
<gene>
    <name evidence="2" type="ORF">SpAn4DRAFT_1563</name>
</gene>
<proteinExistence type="predicted"/>
<keyword evidence="1" id="KW-0732">Signal</keyword>
<dbReference type="Gene3D" id="1.20.120.20">
    <property type="entry name" value="Apolipoprotein"/>
    <property type="match status" value="1"/>
</dbReference>
<keyword evidence="3" id="KW-1185">Reference proteome</keyword>
<dbReference type="RefSeq" id="WP_028972289.1">
    <property type="nucleotide sequence ID" value="NZ_CTRP01000003.1"/>
</dbReference>
<sequence length="318" mass="34799">MFTTKKQTTPIRFLVILILSTAFFAGCSRSATPETKPPEVPQVGVIDIDKAVNAHPKYQEWQKLKQQAATLRQQLSGQVNQARNATEAPVMDLQGSVADGLQTAAAQEFNAKMAAKQQELQAKLAQKADKVHGELSVKLQAYAQELDKEYQPQIFNQQLKLQTVRLDEKQAAEAKKILDALKAEQAKKLAAKEKELSQSLDALLAPEKAAIEQELAAYAQQVNAELNAKILAQTATLSAPIAQAITPPDGAAANKQLEQQLGMKQQEINVLEETILNDIRDKAAKVAIERRLDTILTGYQVNVKAVDITNAVIAAFKK</sequence>